<feature type="compositionally biased region" description="Basic and acidic residues" evidence="1">
    <location>
        <begin position="571"/>
        <end position="580"/>
    </location>
</feature>
<protein>
    <submittedName>
        <fullName evidence="4">Predicted protein</fullName>
    </submittedName>
</protein>
<gene>
    <name evidence="4" type="ORF">NAEGRDRAFT_65854</name>
</gene>
<name>D2VAG8_NAEGR</name>
<feature type="compositionally biased region" description="Low complexity" evidence="1">
    <location>
        <begin position="582"/>
        <end position="603"/>
    </location>
</feature>
<dbReference type="InterPro" id="IPR011992">
    <property type="entry name" value="EF-hand-dom_pair"/>
</dbReference>
<feature type="transmembrane region" description="Helical" evidence="2">
    <location>
        <begin position="267"/>
        <end position="289"/>
    </location>
</feature>
<dbReference type="GeneID" id="8848527"/>
<dbReference type="Gene3D" id="1.10.238.10">
    <property type="entry name" value="EF-hand"/>
    <property type="match status" value="1"/>
</dbReference>
<evidence type="ECO:0000256" key="1">
    <source>
        <dbReference type="SAM" id="MobiDB-lite"/>
    </source>
</evidence>
<proteinExistence type="predicted"/>
<organism evidence="5">
    <name type="scientific">Naegleria gruberi</name>
    <name type="common">Amoeba</name>
    <dbReference type="NCBI Taxonomy" id="5762"/>
    <lineage>
        <taxon>Eukaryota</taxon>
        <taxon>Discoba</taxon>
        <taxon>Heterolobosea</taxon>
        <taxon>Tetramitia</taxon>
        <taxon>Eutetramitia</taxon>
        <taxon>Vahlkampfiidae</taxon>
        <taxon>Naegleria</taxon>
    </lineage>
</organism>
<reference evidence="4 5" key="1">
    <citation type="journal article" date="2010" name="Cell">
        <title>The genome of Naegleria gruberi illuminates early eukaryotic versatility.</title>
        <authorList>
            <person name="Fritz-Laylin L.K."/>
            <person name="Prochnik S.E."/>
            <person name="Ginger M.L."/>
            <person name="Dacks J.B."/>
            <person name="Carpenter M.L."/>
            <person name="Field M.C."/>
            <person name="Kuo A."/>
            <person name="Paredez A."/>
            <person name="Chapman J."/>
            <person name="Pham J."/>
            <person name="Shu S."/>
            <person name="Neupane R."/>
            <person name="Cipriano M."/>
            <person name="Mancuso J."/>
            <person name="Tu H."/>
            <person name="Salamov A."/>
            <person name="Lindquist E."/>
            <person name="Shapiro H."/>
            <person name="Lucas S."/>
            <person name="Grigoriev I.V."/>
            <person name="Cande W.Z."/>
            <person name="Fulton C."/>
            <person name="Rokhsar D.S."/>
            <person name="Dawson S.C."/>
        </authorList>
    </citation>
    <scope>NUCLEOTIDE SEQUENCE [LARGE SCALE GENOMIC DNA]</scope>
    <source>
        <strain evidence="4 5">NEG-M</strain>
    </source>
</reference>
<dbReference type="AlphaFoldDB" id="D2VAG8"/>
<evidence type="ECO:0000313" key="4">
    <source>
        <dbReference type="EMBL" id="EFC46069.1"/>
    </source>
</evidence>
<feature type="transmembrane region" description="Helical" evidence="2">
    <location>
        <begin position="235"/>
        <end position="261"/>
    </location>
</feature>
<dbReference type="RefSeq" id="XP_002678813.1">
    <property type="nucleotide sequence ID" value="XM_002678767.1"/>
</dbReference>
<accession>D2VAG8</accession>
<feature type="transmembrane region" description="Helical" evidence="2">
    <location>
        <begin position="498"/>
        <end position="527"/>
    </location>
</feature>
<feature type="transmembrane region" description="Helical" evidence="2">
    <location>
        <begin position="296"/>
        <end position="319"/>
    </location>
</feature>
<dbReference type="EMBL" id="GG738860">
    <property type="protein sequence ID" value="EFC46069.1"/>
    <property type="molecule type" value="Genomic_DNA"/>
</dbReference>
<dbReference type="KEGG" id="ngr:NAEGRDRAFT_65854"/>
<dbReference type="InterPro" id="IPR040410">
    <property type="entry name" value="UPF0658_Golgi"/>
</dbReference>
<feature type="transmembrane region" description="Helical" evidence="2">
    <location>
        <begin position="339"/>
        <end position="370"/>
    </location>
</feature>
<feature type="transmembrane region" description="Helical" evidence="2">
    <location>
        <begin position="455"/>
        <end position="474"/>
    </location>
</feature>
<dbReference type="SUPFAM" id="SSF47473">
    <property type="entry name" value="EF-hand"/>
    <property type="match status" value="1"/>
</dbReference>
<sequence>MMRNAYQPRLNFDAIERGSLANDDEDEQVIGANSETLDGQVPVENKEARILRIRETFAALDWNKDKKLDACDLLKVLKKIKAPKEYIDDVETILWEVCDNNVHNYLLVSDLEEIVFRVMSEEKKAHSIAPDRLVNIMDFVSKDKNLTGYISASQCILLLHNRFGESLKIGTIHGVNQEVEVEELGEKEETFYYDINDVIKNTEQAMNESKSTSPYKSKFEIIKRHIKQLSIWSKILVVLVIILVLSIFVAGITAIVFNAVIRQSYAVYFLASLYLLSGMTLIYFAIFAIMTENEYLLFAFLIKSFWGATQAAFMIYQSVTLLIDANDGKQEEHDALIRTFMWIVIFLIIVPTGLYFVGLILFTIILIPVYRSFGWKIYRRVGSSPELVRYYRFYCIYKSMIQVDIMCLTALYIMALFWLKFDWIPWSHLGLSFGYVFSILLIPISIYLGLKKEWYIVQIFVILFDLVLPIYLIYKLIEAWIKKDEIINEDSVLEKLDIMVIMTIITTFAVIVRILVIIFAIICTVNFRKGLKRIFERDFINIKKRIFKLLRIKRPIIEQETSINNTIEMENEKTDKKSSIKTESYSPPSQTTTTTLNETNPSSHNYKSEKKKKKKKKKKKHDQLNVAFQEL</sequence>
<keyword evidence="2" id="KW-0472">Membrane</keyword>
<feature type="transmembrane region" description="Helical" evidence="2">
    <location>
        <begin position="425"/>
        <end position="448"/>
    </location>
</feature>
<keyword evidence="2" id="KW-1133">Transmembrane helix</keyword>
<dbReference type="InterPro" id="IPR002048">
    <property type="entry name" value="EF_hand_dom"/>
</dbReference>
<dbReference type="PANTHER" id="PTHR34391">
    <property type="entry name" value="UPF0658 GOLGI APPARATUS MEMBRANE PROTEIN C1952.10C-RELATED"/>
    <property type="match status" value="1"/>
</dbReference>
<feature type="domain" description="EF-hand" evidence="3">
    <location>
        <begin position="48"/>
        <end position="83"/>
    </location>
</feature>
<dbReference type="GO" id="GO:0005794">
    <property type="term" value="C:Golgi apparatus"/>
    <property type="evidence" value="ECO:0007669"/>
    <property type="project" value="TreeGrafter"/>
</dbReference>
<dbReference type="PANTHER" id="PTHR34391:SF2">
    <property type="entry name" value="TRP C-TERMINAL DOMAIN-CONTAINING PROTEIN"/>
    <property type="match status" value="1"/>
</dbReference>
<dbReference type="OrthoDB" id="2448307at2759"/>
<feature type="transmembrane region" description="Helical" evidence="2">
    <location>
        <begin position="399"/>
        <end position="419"/>
    </location>
</feature>
<dbReference type="Proteomes" id="UP000006671">
    <property type="component" value="Unassembled WGS sequence"/>
</dbReference>
<dbReference type="GO" id="GO:0005509">
    <property type="term" value="F:calcium ion binding"/>
    <property type="evidence" value="ECO:0007669"/>
    <property type="project" value="InterPro"/>
</dbReference>
<evidence type="ECO:0000259" key="3">
    <source>
        <dbReference type="PROSITE" id="PS50222"/>
    </source>
</evidence>
<feature type="compositionally biased region" description="Basic residues" evidence="1">
    <location>
        <begin position="609"/>
        <end position="621"/>
    </location>
</feature>
<evidence type="ECO:0000313" key="5">
    <source>
        <dbReference type="Proteomes" id="UP000006671"/>
    </source>
</evidence>
<keyword evidence="2" id="KW-0812">Transmembrane</keyword>
<dbReference type="InParanoid" id="D2VAG8"/>
<dbReference type="PROSITE" id="PS50222">
    <property type="entry name" value="EF_HAND_2"/>
    <property type="match status" value="1"/>
</dbReference>
<keyword evidence="5" id="KW-1185">Reference proteome</keyword>
<dbReference type="VEuPathDB" id="AmoebaDB:NAEGRDRAFT_65854"/>
<evidence type="ECO:0000256" key="2">
    <source>
        <dbReference type="SAM" id="Phobius"/>
    </source>
</evidence>
<feature type="region of interest" description="Disordered" evidence="1">
    <location>
        <begin position="571"/>
        <end position="631"/>
    </location>
</feature>